<dbReference type="AlphaFoldDB" id="X1INH0"/>
<comment type="caution">
    <text evidence="2">The sequence shown here is derived from an EMBL/GenBank/DDBJ whole genome shotgun (WGS) entry which is preliminary data.</text>
</comment>
<feature type="non-terminal residue" evidence="2">
    <location>
        <position position="1"/>
    </location>
</feature>
<sequence length="119" mass="13306">TCALKGTQENPIVELQLIGYDRTLLFSRPDEKIQAVYNVLRGGGNVVLLVKEGTIGTGEPIARIWEVQSKGSVFLQYEDVAQWHKSDKMVGLYVGLGFLGGAGFFVWMLVWGRKKGWFK</sequence>
<dbReference type="EMBL" id="BARU01039694">
    <property type="protein sequence ID" value="GAH83961.1"/>
    <property type="molecule type" value="Genomic_DNA"/>
</dbReference>
<keyword evidence="1" id="KW-0812">Transmembrane</keyword>
<name>X1INH0_9ZZZZ</name>
<keyword evidence="1" id="KW-1133">Transmembrane helix</keyword>
<evidence type="ECO:0000313" key="2">
    <source>
        <dbReference type="EMBL" id="GAH83961.1"/>
    </source>
</evidence>
<organism evidence="2">
    <name type="scientific">marine sediment metagenome</name>
    <dbReference type="NCBI Taxonomy" id="412755"/>
    <lineage>
        <taxon>unclassified sequences</taxon>
        <taxon>metagenomes</taxon>
        <taxon>ecological metagenomes</taxon>
    </lineage>
</organism>
<proteinExistence type="predicted"/>
<reference evidence="2" key="1">
    <citation type="journal article" date="2014" name="Front. Microbiol.">
        <title>High frequency of phylogenetically diverse reductive dehalogenase-homologous genes in deep subseafloor sedimentary metagenomes.</title>
        <authorList>
            <person name="Kawai M."/>
            <person name="Futagami T."/>
            <person name="Toyoda A."/>
            <person name="Takaki Y."/>
            <person name="Nishi S."/>
            <person name="Hori S."/>
            <person name="Arai W."/>
            <person name="Tsubouchi T."/>
            <person name="Morono Y."/>
            <person name="Uchiyama I."/>
            <person name="Ito T."/>
            <person name="Fujiyama A."/>
            <person name="Inagaki F."/>
            <person name="Takami H."/>
        </authorList>
    </citation>
    <scope>NUCLEOTIDE SEQUENCE</scope>
    <source>
        <strain evidence="2">Expedition CK06-06</strain>
    </source>
</reference>
<feature type="transmembrane region" description="Helical" evidence="1">
    <location>
        <begin position="90"/>
        <end position="111"/>
    </location>
</feature>
<evidence type="ECO:0000256" key="1">
    <source>
        <dbReference type="SAM" id="Phobius"/>
    </source>
</evidence>
<accession>X1INH0</accession>
<protein>
    <submittedName>
        <fullName evidence="2">Uncharacterized protein</fullName>
    </submittedName>
</protein>
<gene>
    <name evidence="2" type="ORF">S03H2_61493</name>
</gene>
<keyword evidence="1" id="KW-0472">Membrane</keyword>